<evidence type="ECO:0000259" key="6">
    <source>
        <dbReference type="Pfam" id="PF07992"/>
    </source>
</evidence>
<dbReference type="InterPro" id="IPR051169">
    <property type="entry name" value="NADH-Q_oxidoreductase"/>
</dbReference>
<evidence type="ECO:0000313" key="7">
    <source>
        <dbReference type="EMBL" id="GAD59038.1"/>
    </source>
</evidence>
<protein>
    <submittedName>
        <fullName evidence="7">NADH dehydrogenase</fullName>
    </submittedName>
</protein>
<dbReference type="PRINTS" id="PR00411">
    <property type="entry name" value="PNDRDTASEI"/>
</dbReference>
<sequence length="427" mass="46067">MHADFVIVGGGAGGLLLAAQLGRRLGRRQGPRRVLLIDRTPLHIWKPSLHEIAAGTLDAHQEGLSYPMLARRNHFKFSLGDMAALDPDAKRLTLTDMRDEDGRVIVPERVVGFERLVLATGSGSNLFGTPGAAEHARMLEDTDDAREFQKRLTTAFMATAFSDERVLRIAIVGAGATGVELAAELLEAHDAFQEALAHDQQFRLEVTIVEMAPRILGGLPERVADQASAALAQKGVRVMTEAKVERVRADGLDTSQGPVPADLVVWAAGVKADERNTAFGLKTGKLNQFVTDDRLRTSAPGIWAMGDCAETPGANGRPLPARAQAAAQQADYLTDALLADAQGRVGGRSFVYRDRGSLVALGDDEAAGSLMGGLLGDRFFIEGLTARWAYMSLHLDHHRRILGPVRTAVLALARLVHNRISGRLKLH</sequence>
<dbReference type="Pfam" id="PF07992">
    <property type="entry name" value="Pyr_redox_2"/>
    <property type="match status" value="1"/>
</dbReference>
<name>A0A8E0NB72_9CAUL</name>
<keyword evidence="3" id="KW-0285">Flavoprotein</keyword>
<reference evidence="8" key="1">
    <citation type="journal article" date="2013" name="Genome Announc.">
        <title>Draft Genome Sequence of the Dimorphic Prosthecate Bacterium Brevundimonas abyssalis TAR-001T.</title>
        <authorList>
            <person name="Tsubouchi T."/>
            <person name="Nishi S."/>
            <person name="Usui K."/>
            <person name="Shimane Y."/>
            <person name="Takaki Y."/>
            <person name="Maruyama T."/>
            <person name="Hatada Y."/>
        </authorList>
    </citation>
    <scope>NUCLEOTIDE SEQUENCE [LARGE SCALE GENOMIC DNA]</scope>
    <source>
        <strain evidence="8">TAR-001</strain>
    </source>
</reference>
<dbReference type="GO" id="GO:0019646">
    <property type="term" value="P:aerobic electron transport chain"/>
    <property type="evidence" value="ECO:0007669"/>
    <property type="project" value="TreeGrafter"/>
</dbReference>
<keyword evidence="4" id="KW-0274">FAD</keyword>
<comment type="similarity">
    <text evidence="2">Belongs to the NADH dehydrogenase family.</text>
</comment>
<feature type="domain" description="FAD/NAD(P)-binding" evidence="6">
    <location>
        <begin position="4"/>
        <end position="330"/>
    </location>
</feature>
<evidence type="ECO:0000256" key="1">
    <source>
        <dbReference type="ARBA" id="ARBA00001974"/>
    </source>
</evidence>
<proteinExistence type="inferred from homology"/>
<comment type="cofactor">
    <cofactor evidence="1">
        <name>FAD</name>
        <dbReference type="ChEBI" id="CHEBI:57692"/>
    </cofactor>
</comment>
<dbReference type="EMBL" id="BATC01000017">
    <property type="protein sequence ID" value="GAD59038.1"/>
    <property type="molecule type" value="Genomic_DNA"/>
</dbReference>
<dbReference type="Gene3D" id="3.50.50.100">
    <property type="match status" value="1"/>
</dbReference>
<evidence type="ECO:0000256" key="3">
    <source>
        <dbReference type="ARBA" id="ARBA00022630"/>
    </source>
</evidence>
<comment type="caution">
    <text evidence="7">The sequence shown here is derived from an EMBL/GenBank/DDBJ whole genome shotgun (WGS) entry which is preliminary data.</text>
</comment>
<dbReference type="GO" id="GO:0003955">
    <property type="term" value="F:NAD(P)H dehydrogenase (quinone) activity"/>
    <property type="evidence" value="ECO:0007669"/>
    <property type="project" value="TreeGrafter"/>
</dbReference>
<gene>
    <name evidence="7" type="ORF">MBEBAB_1288</name>
</gene>
<organism evidence="7 8">
    <name type="scientific">Brevundimonas abyssalis TAR-001</name>
    <dbReference type="NCBI Taxonomy" id="1391729"/>
    <lineage>
        <taxon>Bacteria</taxon>
        <taxon>Pseudomonadati</taxon>
        <taxon>Pseudomonadota</taxon>
        <taxon>Alphaproteobacteria</taxon>
        <taxon>Caulobacterales</taxon>
        <taxon>Caulobacteraceae</taxon>
        <taxon>Brevundimonas</taxon>
    </lineage>
</organism>
<evidence type="ECO:0000256" key="5">
    <source>
        <dbReference type="ARBA" id="ARBA00023002"/>
    </source>
</evidence>
<dbReference type="InterPro" id="IPR023753">
    <property type="entry name" value="FAD/NAD-binding_dom"/>
</dbReference>
<dbReference type="AlphaFoldDB" id="A0A8E0NB72"/>
<dbReference type="Proteomes" id="UP000016569">
    <property type="component" value="Unassembled WGS sequence"/>
</dbReference>
<evidence type="ECO:0000313" key="8">
    <source>
        <dbReference type="Proteomes" id="UP000016569"/>
    </source>
</evidence>
<dbReference type="RefSeq" id="WP_021697134.1">
    <property type="nucleotide sequence ID" value="NZ_BATC01000017.1"/>
</dbReference>
<dbReference type="PANTHER" id="PTHR42913">
    <property type="entry name" value="APOPTOSIS-INDUCING FACTOR 1"/>
    <property type="match status" value="1"/>
</dbReference>
<evidence type="ECO:0000256" key="2">
    <source>
        <dbReference type="ARBA" id="ARBA00005272"/>
    </source>
</evidence>
<dbReference type="SUPFAM" id="SSF51905">
    <property type="entry name" value="FAD/NAD(P)-binding domain"/>
    <property type="match status" value="1"/>
</dbReference>
<dbReference type="PANTHER" id="PTHR42913:SF3">
    <property type="entry name" value="64 KDA MITOCHONDRIAL NADH DEHYDROGENASE (EUROFUNG)"/>
    <property type="match status" value="1"/>
</dbReference>
<dbReference type="InterPro" id="IPR036188">
    <property type="entry name" value="FAD/NAD-bd_sf"/>
</dbReference>
<keyword evidence="5" id="KW-0560">Oxidoreductase</keyword>
<keyword evidence="8" id="KW-1185">Reference proteome</keyword>
<evidence type="ECO:0000256" key="4">
    <source>
        <dbReference type="ARBA" id="ARBA00022827"/>
    </source>
</evidence>
<dbReference type="PRINTS" id="PR00368">
    <property type="entry name" value="FADPNR"/>
</dbReference>
<dbReference type="OrthoDB" id="9781621at2"/>
<accession>A0A8E0NB72</accession>